<accession>G4TZH1</accession>
<comment type="caution">
    <text evidence="1">The sequence shown here is derived from an EMBL/GenBank/DDBJ whole genome shotgun (WGS) entry which is preliminary data.</text>
</comment>
<sequence>MDKTIKAGVNTVYLPVEWKYLRQHPICQILVVFL</sequence>
<protein>
    <submittedName>
        <fullName evidence="1">Uncharacterized protein</fullName>
    </submittedName>
</protein>
<dbReference type="Proteomes" id="UP000007148">
    <property type="component" value="Unassembled WGS sequence"/>
</dbReference>
<dbReference type="HOGENOM" id="CLU_3377327_0_0_1"/>
<proteinExistence type="predicted"/>
<name>G4TZH1_SERID</name>
<dbReference type="AlphaFoldDB" id="G4TZH1"/>
<reference evidence="1 2" key="1">
    <citation type="journal article" date="2011" name="PLoS Pathog.">
        <title>Endophytic Life Strategies Decoded by Genome and Transcriptome Analyses of the Mutualistic Root Symbiont Piriformospora indica.</title>
        <authorList>
            <person name="Zuccaro A."/>
            <person name="Lahrmann U."/>
            <person name="Guldener U."/>
            <person name="Langen G."/>
            <person name="Pfiffi S."/>
            <person name="Biedenkopf D."/>
            <person name="Wong P."/>
            <person name="Samans B."/>
            <person name="Grimm C."/>
            <person name="Basiewicz M."/>
            <person name="Murat C."/>
            <person name="Martin F."/>
            <person name="Kogel K.H."/>
        </authorList>
    </citation>
    <scope>NUCLEOTIDE SEQUENCE [LARGE SCALE GENOMIC DNA]</scope>
    <source>
        <strain evidence="1 2">DSM 11827</strain>
    </source>
</reference>
<keyword evidence="2" id="KW-1185">Reference proteome</keyword>
<evidence type="ECO:0000313" key="1">
    <source>
        <dbReference type="EMBL" id="CCA76714.1"/>
    </source>
</evidence>
<gene>
    <name evidence="1" type="ORF">PIIN_10702</name>
</gene>
<evidence type="ECO:0000313" key="2">
    <source>
        <dbReference type="Proteomes" id="UP000007148"/>
    </source>
</evidence>
<organism evidence="1 2">
    <name type="scientific">Serendipita indica (strain DSM 11827)</name>
    <name type="common">Root endophyte fungus</name>
    <name type="synonym">Piriformospora indica</name>
    <dbReference type="NCBI Taxonomy" id="1109443"/>
    <lineage>
        <taxon>Eukaryota</taxon>
        <taxon>Fungi</taxon>
        <taxon>Dikarya</taxon>
        <taxon>Basidiomycota</taxon>
        <taxon>Agaricomycotina</taxon>
        <taxon>Agaricomycetes</taxon>
        <taxon>Sebacinales</taxon>
        <taxon>Serendipitaceae</taxon>
        <taxon>Serendipita</taxon>
    </lineage>
</organism>
<dbReference type="EMBL" id="CAFZ01000940">
    <property type="protein sequence ID" value="CCA76714.1"/>
    <property type="molecule type" value="Genomic_DNA"/>
</dbReference>
<dbReference type="InParanoid" id="G4TZH1"/>